<keyword evidence="3" id="KW-1185">Reference proteome</keyword>
<gene>
    <name evidence="2" type="ORF">BBN53_14685</name>
</gene>
<keyword evidence="1" id="KW-0472">Membrane</keyword>
<feature type="transmembrane region" description="Helical" evidence="1">
    <location>
        <begin position="50"/>
        <end position="72"/>
    </location>
</feature>
<accession>A0ABM6DGN5</accession>
<keyword evidence="1" id="KW-0812">Transmembrane</keyword>
<evidence type="ECO:0008006" key="4">
    <source>
        <dbReference type="Google" id="ProtNLM"/>
    </source>
</evidence>
<sequence length="82" mass="8841">MRRAPSLGFWIGVLWPSFLAAGLASGLIFALIDPLDVAILGAHTVGRSGFYTVTFFLLWAMGAGSSALTLWLQPDRDADEED</sequence>
<dbReference type="RefSeq" id="WP_043214689.1">
    <property type="nucleotide sequence ID" value="NZ_CAJGUP010000076.1"/>
</dbReference>
<reference evidence="2 3" key="1">
    <citation type="submission" date="2016-07" db="EMBL/GenBank/DDBJ databases">
        <title>Complete genome sequences of Bordetella pseudohinzii.</title>
        <authorList>
            <person name="Spilker T."/>
            <person name="Darrah R."/>
            <person name="LiPuma J.J."/>
        </authorList>
    </citation>
    <scope>NUCLEOTIDE SEQUENCE [LARGE SCALE GENOMIC DNA]</scope>
    <source>
        <strain evidence="2 3">HI4681</strain>
    </source>
</reference>
<proteinExistence type="predicted"/>
<feature type="transmembrane region" description="Helical" evidence="1">
    <location>
        <begin position="7"/>
        <end position="30"/>
    </location>
</feature>
<evidence type="ECO:0000313" key="2">
    <source>
        <dbReference type="EMBL" id="ANY17012.1"/>
    </source>
</evidence>
<name>A0ABM6DGN5_9BORD</name>
<protein>
    <recommendedName>
        <fullName evidence="4">Inner membrane protein</fullName>
    </recommendedName>
</protein>
<dbReference type="EMBL" id="CP016440">
    <property type="protein sequence ID" value="ANY17012.1"/>
    <property type="molecule type" value="Genomic_DNA"/>
</dbReference>
<evidence type="ECO:0000256" key="1">
    <source>
        <dbReference type="SAM" id="Phobius"/>
    </source>
</evidence>
<evidence type="ECO:0000313" key="3">
    <source>
        <dbReference type="Proteomes" id="UP000092950"/>
    </source>
</evidence>
<keyword evidence="1" id="KW-1133">Transmembrane helix</keyword>
<organism evidence="2 3">
    <name type="scientific">Bordetella pseudohinzii</name>
    <dbReference type="NCBI Taxonomy" id="1331258"/>
    <lineage>
        <taxon>Bacteria</taxon>
        <taxon>Pseudomonadati</taxon>
        <taxon>Pseudomonadota</taxon>
        <taxon>Betaproteobacteria</taxon>
        <taxon>Burkholderiales</taxon>
        <taxon>Alcaligenaceae</taxon>
        <taxon>Bordetella</taxon>
    </lineage>
</organism>
<dbReference type="Proteomes" id="UP000092950">
    <property type="component" value="Chromosome"/>
</dbReference>